<protein>
    <submittedName>
        <fullName evidence="1">Uncharacterized protein</fullName>
    </submittedName>
</protein>
<dbReference type="Proteomes" id="UP000001067">
    <property type="component" value="Unassembled WGS sequence"/>
</dbReference>
<reference evidence="1 2" key="1">
    <citation type="journal article" date="2010" name="Genome Biol.">
        <title>A first genome assembly of the barley fungal pathogen Pyrenophora teres f. teres.</title>
        <authorList>
            <person name="Ellwood S.R."/>
            <person name="Liu Z."/>
            <person name="Syme R.A."/>
            <person name="Lai Z."/>
            <person name="Hane J.K."/>
            <person name="Keiper F."/>
            <person name="Moffat C.S."/>
            <person name="Oliver R.P."/>
            <person name="Friesen T.L."/>
        </authorList>
    </citation>
    <scope>NUCLEOTIDE SEQUENCE [LARGE SCALE GENOMIC DNA]</scope>
    <source>
        <strain evidence="1 2">0-1</strain>
    </source>
</reference>
<name>E3RDV7_PYRTT</name>
<gene>
    <name evidence="1" type="ORF">PTT_03160</name>
</gene>
<evidence type="ECO:0000313" key="2">
    <source>
        <dbReference type="Proteomes" id="UP000001067"/>
    </source>
</evidence>
<sequence>MTSIFCCSNTRGYKNRTLSHEPKFLAFLTWANYLQESSIVPADAAPLPSNASFAVQVVKQINYGPLDGKRYFVAADDGAFVEVTEQWLINANFEKLNTFKNSRCMTHNKFFEVNIYQRDPMNAHHWRANIARPAGDIDL</sequence>
<dbReference type="eggNOG" id="ENOG502SR63">
    <property type="taxonomic scope" value="Eukaryota"/>
</dbReference>
<proteinExistence type="predicted"/>
<evidence type="ECO:0000313" key="1">
    <source>
        <dbReference type="EMBL" id="EFQ96094.1"/>
    </source>
</evidence>
<accession>E3RDV7</accession>
<dbReference type="HOGENOM" id="CLU_127786_0_0_1"/>
<organism evidence="2">
    <name type="scientific">Pyrenophora teres f. teres (strain 0-1)</name>
    <name type="common">Barley net blotch fungus</name>
    <name type="synonym">Drechslera teres f. teres</name>
    <dbReference type="NCBI Taxonomy" id="861557"/>
    <lineage>
        <taxon>Eukaryota</taxon>
        <taxon>Fungi</taxon>
        <taxon>Dikarya</taxon>
        <taxon>Ascomycota</taxon>
        <taxon>Pezizomycotina</taxon>
        <taxon>Dothideomycetes</taxon>
        <taxon>Pleosporomycetidae</taxon>
        <taxon>Pleosporales</taxon>
        <taxon>Pleosporineae</taxon>
        <taxon>Pleosporaceae</taxon>
        <taxon>Pyrenophora</taxon>
    </lineage>
</organism>
<dbReference type="AlphaFoldDB" id="E3RDV7"/>
<dbReference type="KEGG" id="pte:PTT_03160"/>
<dbReference type="OrthoDB" id="10264507at2759"/>
<dbReference type="EMBL" id="GL532257">
    <property type="protein sequence ID" value="EFQ96094.1"/>
    <property type="molecule type" value="Genomic_DNA"/>
</dbReference>
<keyword evidence="2" id="KW-1185">Reference proteome</keyword>